<reference evidence="1" key="1">
    <citation type="journal article" date="2014" name="Front. Microbiol.">
        <title>High frequency of phylogenetically diverse reductive dehalogenase-homologous genes in deep subseafloor sedimentary metagenomes.</title>
        <authorList>
            <person name="Kawai M."/>
            <person name="Futagami T."/>
            <person name="Toyoda A."/>
            <person name="Takaki Y."/>
            <person name="Nishi S."/>
            <person name="Hori S."/>
            <person name="Arai W."/>
            <person name="Tsubouchi T."/>
            <person name="Morono Y."/>
            <person name="Uchiyama I."/>
            <person name="Ito T."/>
            <person name="Fujiyama A."/>
            <person name="Inagaki F."/>
            <person name="Takami H."/>
        </authorList>
    </citation>
    <scope>NUCLEOTIDE SEQUENCE</scope>
    <source>
        <strain evidence="1">Expedition CK06-06</strain>
    </source>
</reference>
<proteinExistence type="predicted"/>
<comment type="caution">
    <text evidence="1">The sequence shown here is derived from an EMBL/GenBank/DDBJ whole genome shotgun (WGS) entry which is preliminary data.</text>
</comment>
<dbReference type="AlphaFoldDB" id="X1K0R2"/>
<gene>
    <name evidence="1" type="ORF">S03H2_69853</name>
</gene>
<organism evidence="1">
    <name type="scientific">marine sediment metagenome</name>
    <dbReference type="NCBI Taxonomy" id="412755"/>
    <lineage>
        <taxon>unclassified sequences</taxon>
        <taxon>metagenomes</taxon>
        <taxon>ecological metagenomes</taxon>
    </lineage>
</organism>
<sequence>MQPFLKISFFTPFPGTKDWNLYSSQLVTIDWSKFDTVQMPVVYNPNISVDEYLLIRQKLFHTFYSSNEYKVTSKKMLTKFPHYKNSYIEFYKYLKEFSMLPEKLNFKEWLQEKNLHLEVV</sequence>
<protein>
    <submittedName>
        <fullName evidence="1">Uncharacterized protein</fullName>
    </submittedName>
</protein>
<accession>X1K0R2</accession>
<name>X1K0R2_9ZZZZ</name>
<evidence type="ECO:0000313" key="1">
    <source>
        <dbReference type="EMBL" id="GAI00597.1"/>
    </source>
</evidence>
<dbReference type="EMBL" id="BARU01046257">
    <property type="protein sequence ID" value="GAI00597.1"/>
    <property type="molecule type" value="Genomic_DNA"/>
</dbReference>